<dbReference type="InterPro" id="IPR036909">
    <property type="entry name" value="Cyt_c-like_dom_sf"/>
</dbReference>
<sequence>MLDPKRLLTPTDLPRLPTVLLLGSAIAVAVGAYEHAHLFHHDYGTPLIRTLFLVNAIASLATMLLLVARRPLPYLLGALTISGGAIVAIIITHSSHLLGFYEAAWTTEAKITIAAEIVAVALALAGLVTGRGTLAAALAAPVGAPAPTPAPDPRPRIVAGAVVTIILGGAIVGIAQGGPPGGGGSAPTRAQRDAATQRLAALGPVAREGRAVFLGDSGCGGCHRLADAGTSAAVGPDLDRVLAGRSSTRIRQDIVDPGAEVAAGFPKGLMPGDFGKRLSPKQLDALVRYLVAATATR</sequence>
<dbReference type="EC" id="1.9.3.1" evidence="7"/>
<keyword evidence="7" id="KW-0560">Oxidoreductase</keyword>
<keyword evidence="3 4" id="KW-0408">Iron</keyword>
<evidence type="ECO:0000256" key="2">
    <source>
        <dbReference type="ARBA" id="ARBA00022723"/>
    </source>
</evidence>
<dbReference type="Gene3D" id="1.10.760.10">
    <property type="entry name" value="Cytochrome c-like domain"/>
    <property type="match status" value="1"/>
</dbReference>
<keyword evidence="5" id="KW-0812">Transmembrane</keyword>
<proteinExistence type="predicted"/>
<evidence type="ECO:0000313" key="7">
    <source>
        <dbReference type="EMBL" id="EHN10896.1"/>
    </source>
</evidence>
<evidence type="ECO:0000256" key="1">
    <source>
        <dbReference type="ARBA" id="ARBA00022617"/>
    </source>
</evidence>
<reference evidence="7 8" key="1">
    <citation type="journal article" date="2013" name="Biodegradation">
        <title>Quantitative proteomic analysis of ibuprofen-degrading Patulibacter sp. strain I11.</title>
        <authorList>
            <person name="Almeida B."/>
            <person name="Kjeldal H."/>
            <person name="Lolas I."/>
            <person name="Knudsen A.D."/>
            <person name="Carvalho G."/>
            <person name="Nielsen K.L."/>
            <person name="Barreto Crespo M.T."/>
            <person name="Stensballe A."/>
            <person name="Nielsen J.L."/>
        </authorList>
    </citation>
    <scope>NUCLEOTIDE SEQUENCE [LARGE SCALE GENOMIC DNA]</scope>
    <source>
        <strain evidence="7 8">I11</strain>
    </source>
</reference>
<gene>
    <name evidence="7" type="ORF">PAI11_22520</name>
</gene>
<feature type="transmembrane region" description="Helical" evidence="5">
    <location>
        <begin position="47"/>
        <end position="68"/>
    </location>
</feature>
<evidence type="ECO:0000259" key="6">
    <source>
        <dbReference type="PROSITE" id="PS51007"/>
    </source>
</evidence>
<dbReference type="Pfam" id="PF00034">
    <property type="entry name" value="Cytochrom_C"/>
    <property type="match status" value="1"/>
</dbReference>
<organism evidence="7 8">
    <name type="scientific">Patulibacter medicamentivorans</name>
    <dbReference type="NCBI Taxonomy" id="1097667"/>
    <lineage>
        <taxon>Bacteria</taxon>
        <taxon>Bacillati</taxon>
        <taxon>Actinomycetota</taxon>
        <taxon>Thermoleophilia</taxon>
        <taxon>Solirubrobacterales</taxon>
        <taxon>Patulibacteraceae</taxon>
        <taxon>Patulibacter</taxon>
    </lineage>
</organism>
<evidence type="ECO:0000313" key="8">
    <source>
        <dbReference type="Proteomes" id="UP000005143"/>
    </source>
</evidence>
<keyword evidence="5" id="KW-1133">Transmembrane helix</keyword>
<dbReference type="AlphaFoldDB" id="H0E602"/>
<dbReference type="GO" id="GO:0046872">
    <property type="term" value="F:metal ion binding"/>
    <property type="evidence" value="ECO:0007669"/>
    <property type="project" value="UniProtKB-KW"/>
</dbReference>
<evidence type="ECO:0000256" key="5">
    <source>
        <dbReference type="SAM" id="Phobius"/>
    </source>
</evidence>
<dbReference type="InterPro" id="IPR009056">
    <property type="entry name" value="Cyt_c-like_dom"/>
</dbReference>
<feature type="transmembrane region" description="Helical" evidence="5">
    <location>
        <begin position="113"/>
        <end position="137"/>
    </location>
</feature>
<keyword evidence="5" id="KW-0472">Membrane</keyword>
<evidence type="ECO:0000256" key="4">
    <source>
        <dbReference type="PROSITE-ProRule" id="PRU00433"/>
    </source>
</evidence>
<dbReference type="PROSITE" id="PS51007">
    <property type="entry name" value="CYTC"/>
    <property type="match status" value="1"/>
</dbReference>
<dbReference type="GO" id="GO:0009055">
    <property type="term" value="F:electron transfer activity"/>
    <property type="evidence" value="ECO:0007669"/>
    <property type="project" value="InterPro"/>
</dbReference>
<name>H0E602_9ACTN</name>
<feature type="domain" description="Cytochrome c" evidence="6">
    <location>
        <begin position="204"/>
        <end position="294"/>
    </location>
</feature>
<feature type="transmembrane region" description="Helical" evidence="5">
    <location>
        <begin position="157"/>
        <end position="175"/>
    </location>
</feature>
<accession>H0E602</accession>
<keyword evidence="1 4" id="KW-0349">Heme</keyword>
<protein>
    <submittedName>
        <fullName evidence="7">Cytochrome c oxidase polypeptide II</fullName>
        <ecNumber evidence="7">1.9.3.1</ecNumber>
    </submittedName>
</protein>
<feature type="transmembrane region" description="Helical" evidence="5">
    <location>
        <begin position="16"/>
        <end position="35"/>
    </location>
</feature>
<dbReference type="GO" id="GO:0020037">
    <property type="term" value="F:heme binding"/>
    <property type="evidence" value="ECO:0007669"/>
    <property type="project" value="InterPro"/>
</dbReference>
<dbReference type="SUPFAM" id="SSF46626">
    <property type="entry name" value="Cytochrome c"/>
    <property type="match status" value="1"/>
</dbReference>
<keyword evidence="2 4" id="KW-0479">Metal-binding</keyword>
<keyword evidence="8" id="KW-1185">Reference proteome</keyword>
<feature type="transmembrane region" description="Helical" evidence="5">
    <location>
        <begin position="74"/>
        <end position="101"/>
    </location>
</feature>
<dbReference type="EMBL" id="AGUD01000197">
    <property type="protein sequence ID" value="EHN10896.1"/>
    <property type="molecule type" value="Genomic_DNA"/>
</dbReference>
<comment type="caution">
    <text evidence="7">The sequence shown here is derived from an EMBL/GenBank/DDBJ whole genome shotgun (WGS) entry which is preliminary data.</text>
</comment>
<dbReference type="Proteomes" id="UP000005143">
    <property type="component" value="Unassembled WGS sequence"/>
</dbReference>
<evidence type="ECO:0000256" key="3">
    <source>
        <dbReference type="ARBA" id="ARBA00023004"/>
    </source>
</evidence>
<dbReference type="GO" id="GO:0016491">
    <property type="term" value="F:oxidoreductase activity"/>
    <property type="evidence" value="ECO:0007669"/>
    <property type="project" value="UniProtKB-KW"/>
</dbReference>